<protein>
    <submittedName>
        <fullName evidence="2">Uncharacterized protein</fullName>
    </submittedName>
</protein>
<name>A0A699XMI8_TANCI</name>
<dbReference type="AlphaFoldDB" id="A0A699XMI8"/>
<evidence type="ECO:0000256" key="1">
    <source>
        <dbReference type="SAM" id="MobiDB-lite"/>
    </source>
</evidence>
<proteinExistence type="predicted"/>
<dbReference type="EMBL" id="BKCJ011884180">
    <property type="protein sequence ID" value="GFD60897.1"/>
    <property type="molecule type" value="Genomic_DNA"/>
</dbReference>
<feature type="compositionally biased region" description="Basic and acidic residues" evidence="1">
    <location>
        <begin position="1"/>
        <end position="10"/>
    </location>
</feature>
<feature type="non-terminal residue" evidence="2">
    <location>
        <position position="1"/>
    </location>
</feature>
<sequence>TPDDSFHDAEDFFDAPANADPWYDATETTVKDASHDGPGHASAVASSLVVSPSVQDQQQASVNESWADMMEDEVQGPVL</sequence>
<gene>
    <name evidence="2" type="ORF">Tci_932866</name>
</gene>
<evidence type="ECO:0000313" key="2">
    <source>
        <dbReference type="EMBL" id="GFD60897.1"/>
    </source>
</evidence>
<reference evidence="2" key="1">
    <citation type="journal article" date="2019" name="Sci. Rep.">
        <title>Draft genome of Tanacetum cinerariifolium, the natural source of mosquito coil.</title>
        <authorList>
            <person name="Yamashiro T."/>
            <person name="Shiraishi A."/>
            <person name="Satake H."/>
            <person name="Nakayama K."/>
        </authorList>
    </citation>
    <scope>NUCLEOTIDE SEQUENCE</scope>
</reference>
<feature type="region of interest" description="Disordered" evidence="1">
    <location>
        <begin position="1"/>
        <end position="64"/>
    </location>
</feature>
<feature type="compositionally biased region" description="Polar residues" evidence="1">
    <location>
        <begin position="55"/>
        <end position="64"/>
    </location>
</feature>
<comment type="caution">
    <text evidence="2">The sequence shown here is derived from an EMBL/GenBank/DDBJ whole genome shotgun (WGS) entry which is preliminary data.</text>
</comment>
<organism evidence="2">
    <name type="scientific">Tanacetum cinerariifolium</name>
    <name type="common">Dalmatian daisy</name>
    <name type="synonym">Chrysanthemum cinerariifolium</name>
    <dbReference type="NCBI Taxonomy" id="118510"/>
    <lineage>
        <taxon>Eukaryota</taxon>
        <taxon>Viridiplantae</taxon>
        <taxon>Streptophyta</taxon>
        <taxon>Embryophyta</taxon>
        <taxon>Tracheophyta</taxon>
        <taxon>Spermatophyta</taxon>
        <taxon>Magnoliopsida</taxon>
        <taxon>eudicotyledons</taxon>
        <taxon>Gunneridae</taxon>
        <taxon>Pentapetalae</taxon>
        <taxon>asterids</taxon>
        <taxon>campanulids</taxon>
        <taxon>Asterales</taxon>
        <taxon>Asteraceae</taxon>
        <taxon>Asteroideae</taxon>
        <taxon>Anthemideae</taxon>
        <taxon>Anthemidinae</taxon>
        <taxon>Tanacetum</taxon>
    </lineage>
</organism>
<feature type="non-terminal residue" evidence="2">
    <location>
        <position position="79"/>
    </location>
</feature>
<accession>A0A699XMI8</accession>
<feature type="compositionally biased region" description="Basic and acidic residues" evidence="1">
    <location>
        <begin position="29"/>
        <end position="38"/>
    </location>
</feature>
<feature type="compositionally biased region" description="Low complexity" evidence="1">
    <location>
        <begin position="41"/>
        <end position="54"/>
    </location>
</feature>